<dbReference type="EMBL" id="LAZR01003203">
    <property type="protein sequence ID" value="KKN20842.1"/>
    <property type="molecule type" value="Genomic_DNA"/>
</dbReference>
<gene>
    <name evidence="1" type="ORF">LCGC14_0931460</name>
</gene>
<comment type="caution">
    <text evidence="1">The sequence shown here is derived from an EMBL/GenBank/DDBJ whole genome shotgun (WGS) entry which is preliminary data.</text>
</comment>
<accession>A0A0F9P8T1</accession>
<sequence length="45" mass="5112">MLFVFQVLQMEVQMAYREAIGTDIGKANRLHLVAAFPAGALRDYR</sequence>
<reference evidence="1" key="1">
    <citation type="journal article" date="2015" name="Nature">
        <title>Complex archaea that bridge the gap between prokaryotes and eukaryotes.</title>
        <authorList>
            <person name="Spang A."/>
            <person name="Saw J.H."/>
            <person name="Jorgensen S.L."/>
            <person name="Zaremba-Niedzwiedzka K."/>
            <person name="Martijn J."/>
            <person name="Lind A.E."/>
            <person name="van Eijk R."/>
            <person name="Schleper C."/>
            <person name="Guy L."/>
            <person name="Ettema T.J."/>
        </authorList>
    </citation>
    <scope>NUCLEOTIDE SEQUENCE</scope>
</reference>
<protein>
    <submittedName>
        <fullName evidence="1">Uncharacterized protein</fullName>
    </submittedName>
</protein>
<organism evidence="1">
    <name type="scientific">marine sediment metagenome</name>
    <dbReference type="NCBI Taxonomy" id="412755"/>
    <lineage>
        <taxon>unclassified sequences</taxon>
        <taxon>metagenomes</taxon>
        <taxon>ecological metagenomes</taxon>
    </lineage>
</organism>
<dbReference type="AlphaFoldDB" id="A0A0F9P8T1"/>
<evidence type="ECO:0000313" key="1">
    <source>
        <dbReference type="EMBL" id="KKN20842.1"/>
    </source>
</evidence>
<proteinExistence type="predicted"/>
<name>A0A0F9P8T1_9ZZZZ</name>